<protein>
    <submittedName>
        <fullName evidence="1">Uncharacterized protein</fullName>
    </submittedName>
</protein>
<name>A0A3B6NJX4_WHEAT</name>
<dbReference type="Gramene" id="TraesCS6A02G053500.1">
    <property type="protein sequence ID" value="TraesCS6A02G053500.1"/>
    <property type="gene ID" value="TraesCS6A02G053500"/>
</dbReference>
<dbReference type="EnsemblPlants" id="TraesCS6A02G053500.1">
    <property type="protein sequence ID" value="TraesCS6A02G053500.1"/>
    <property type="gene ID" value="TraesCS6A02G053500"/>
</dbReference>
<dbReference type="AlphaFoldDB" id="A0A3B6NJX4"/>
<dbReference type="PANTHER" id="PTHR36483">
    <property type="entry name" value="OS02G0130700 PROTEIN"/>
    <property type="match status" value="1"/>
</dbReference>
<reference evidence="1" key="2">
    <citation type="submission" date="2018-10" db="UniProtKB">
        <authorList>
            <consortium name="EnsemblPlants"/>
        </authorList>
    </citation>
    <scope>IDENTIFICATION</scope>
</reference>
<dbReference type="Gramene" id="TraesPARA_EIv1.0_1900570.1">
    <property type="protein sequence ID" value="TraesPARA_EIv1.0_1900570.1.CDS"/>
    <property type="gene ID" value="TraesPARA_EIv1.0_1900570"/>
</dbReference>
<evidence type="ECO:0000313" key="2">
    <source>
        <dbReference type="Proteomes" id="UP000019116"/>
    </source>
</evidence>
<dbReference type="Gramene" id="TraesCAD_scaffold_069886_01G000500.1">
    <property type="protein sequence ID" value="TraesCAD_scaffold_069886_01G000500.1"/>
    <property type="gene ID" value="TraesCAD_scaffold_069886_01G000500"/>
</dbReference>
<reference evidence="1" key="1">
    <citation type="submission" date="2018-08" db="EMBL/GenBank/DDBJ databases">
        <authorList>
            <person name="Rossello M."/>
        </authorList>
    </citation>
    <scope>NUCLEOTIDE SEQUENCE [LARGE SCALE GENOMIC DNA]</scope>
    <source>
        <strain evidence="1">cv. Chinese Spring</strain>
    </source>
</reference>
<evidence type="ECO:0000313" key="1">
    <source>
        <dbReference type="EnsemblPlants" id="TraesCS6A02G053500.1"/>
    </source>
</evidence>
<dbReference type="Gramene" id="TraesCS6A03G0119900.1">
    <property type="protein sequence ID" value="TraesCS6A03G0119900.1.CDS"/>
    <property type="gene ID" value="TraesCS6A03G0119900"/>
</dbReference>
<sequence>MTILPSYLQCPYKHTQCHTKSHTLTSSVLSSFPSLDSEEEEAVACTRREMEAKRSRPAAMAALCMLLLLVLLPGEVAAKSKFCKCFDDCFPGCTNDHVPHFLCQLFCANKCSPNQAAVSGDAMCRMACSKLNIKICGWSAAPADAADAASCMENCNKKWSQN</sequence>
<organism evidence="1">
    <name type="scientific">Triticum aestivum</name>
    <name type="common">Wheat</name>
    <dbReference type="NCBI Taxonomy" id="4565"/>
    <lineage>
        <taxon>Eukaryota</taxon>
        <taxon>Viridiplantae</taxon>
        <taxon>Streptophyta</taxon>
        <taxon>Embryophyta</taxon>
        <taxon>Tracheophyta</taxon>
        <taxon>Spermatophyta</taxon>
        <taxon>Magnoliopsida</taxon>
        <taxon>Liliopsida</taxon>
        <taxon>Poales</taxon>
        <taxon>Poaceae</taxon>
        <taxon>BOP clade</taxon>
        <taxon>Pooideae</taxon>
        <taxon>Triticodae</taxon>
        <taxon>Triticeae</taxon>
        <taxon>Triticinae</taxon>
        <taxon>Triticum</taxon>
    </lineage>
</organism>
<proteinExistence type="predicted"/>
<keyword evidence="2" id="KW-1185">Reference proteome</keyword>
<accession>A0A3B6NJX4</accession>
<dbReference type="Proteomes" id="UP000019116">
    <property type="component" value="Chromosome 6A"/>
</dbReference>
<dbReference type="PANTHER" id="PTHR36483:SF9">
    <property type="entry name" value="ACIDIC PROTEIN"/>
    <property type="match status" value="1"/>
</dbReference>